<dbReference type="GO" id="GO:0004553">
    <property type="term" value="F:hydrolase activity, hydrolyzing O-glycosyl compounds"/>
    <property type="evidence" value="ECO:0007669"/>
    <property type="project" value="InterPro"/>
</dbReference>
<dbReference type="InterPro" id="IPR039448">
    <property type="entry name" value="Beta_helix"/>
</dbReference>
<dbReference type="RefSeq" id="WP_207336535.1">
    <property type="nucleotide sequence ID" value="NZ_JAFMYU010000013.1"/>
</dbReference>
<comment type="caution">
    <text evidence="3">The sequence shown here is derived from an EMBL/GenBank/DDBJ whole genome shotgun (WGS) entry which is preliminary data.</text>
</comment>
<dbReference type="Gene3D" id="2.60.40.10">
    <property type="entry name" value="Immunoglobulins"/>
    <property type="match status" value="1"/>
</dbReference>
<dbReference type="NCBIfam" id="TIGR03804">
    <property type="entry name" value="para_beta_helix"/>
    <property type="match status" value="1"/>
</dbReference>
<organism evidence="3 4">
    <name type="scientific">Fibrella aquatilis</name>
    <dbReference type="NCBI Taxonomy" id="2817059"/>
    <lineage>
        <taxon>Bacteria</taxon>
        <taxon>Pseudomonadati</taxon>
        <taxon>Bacteroidota</taxon>
        <taxon>Cytophagia</taxon>
        <taxon>Cytophagales</taxon>
        <taxon>Spirosomataceae</taxon>
        <taxon>Fibrella</taxon>
    </lineage>
</organism>
<dbReference type="InterPro" id="IPR001919">
    <property type="entry name" value="CBD2"/>
</dbReference>
<dbReference type="InterPro" id="IPR022441">
    <property type="entry name" value="Para_beta_helix_rpt-2"/>
</dbReference>
<dbReference type="InterPro" id="IPR013783">
    <property type="entry name" value="Ig-like_fold"/>
</dbReference>
<dbReference type="InterPro" id="IPR011050">
    <property type="entry name" value="Pectin_lyase_fold/virulence"/>
</dbReference>
<dbReference type="Gene3D" id="2.160.20.10">
    <property type="entry name" value="Single-stranded right-handed beta-helix, Pectin lyase-like"/>
    <property type="match status" value="2"/>
</dbReference>
<feature type="region of interest" description="Disordered" evidence="1">
    <location>
        <begin position="943"/>
        <end position="962"/>
    </location>
</feature>
<dbReference type="SUPFAM" id="SSF51126">
    <property type="entry name" value="Pectin lyase-like"/>
    <property type="match status" value="2"/>
</dbReference>
<feature type="region of interest" description="Disordered" evidence="1">
    <location>
        <begin position="1104"/>
        <end position="1132"/>
    </location>
</feature>
<evidence type="ECO:0000256" key="1">
    <source>
        <dbReference type="SAM" id="MobiDB-lite"/>
    </source>
</evidence>
<sequence>MKHRLPTGRPASERAISRSLANQSPGKLILCCCLLLLPWLGKAQTTYYVSATGNDGNSGRTVAQAFQSLGKVSSLALQPGDSVLFKRGDTFRGTLQISRSGAVGRPIVFAAYGAGNKPVLSGSIPLTGWTRTSANANVWQANCAACGDRVTGVHRSEVALPLGRYPNADTPNKGYLTIYSHNQKYQIVSVETLPKGLAGGEVAMRPTQWIIDRAIIDAQYDNALNLFNNSNYYPADGWGFFIQNHPKTLDQSGEWCYTPSSKTILLFDSLANPNSQAITATVNEKGVDMYNASNVVLRNLHLAESLATAVAVSNSSSFSLVGVDMVNSGEDGLIITGSGRDVLVDNCKLLNTNNNGIYVDGNYRDVILRNNTLRRVGVLPGRGKSGDGQYNGIQSVAQNVLIENNVIDSVGYNGITFWNNTTIRQNVISNYCMTKSDGGGLYAFNGNKAQMENIHLLSNIIYNGLGAPEGSYQKQFSGANGILLDNCVQHVDIGDNTVFQNHQWGIYLHATNNVQVHGNTSFNNGMSQFTMYHDAGLCVMRGHDVQHNIFVGREARQIAIEVESNADDLQQYGVFDNNYYASVFINPNNIQAVVNSYQYARITLDQWRARFGHDLHSRGTPIQYPEYLPSGGDGVQYYGENFQTSLGNWYTWSPYGNGKINWTPSSPLDGGSMKISFSPPSGKTDSYQIPSVEVGSLAANDSFSIKFDAVSPDSAQTVQVYFRQKFAPYQDVSNRATLTIGTTRSRQSATLITTMAETQTILIVQAVESSHPIYLDNLAVNQGTYKRLPPDEYAKLLYNPTLRDTTLTMAGNYRDVKNNYYKLNDVVKLKPFTSLVLIKDTLPPADLRLILKTNRLWVPTNGDILLTVQVQNQTPAVPLIYTQWKCKLPPNLQVVDMPPNVMYAGGELSAFIAQMTTPDSAYTIRLRPTVAGTYAVAAQLTLGNNTDPDSRVDSGTGDGEDDTATTLFRVGGPGSTAIFVSPNPYQLPLPAVVINQPPVDPTKTDLQLTLALSRRVVAANDTLTANLTLTNTGGAAASAVGVQVQLPAGVTFLSGNGWSSNGTLVTAAGLSVPAGGSVIRSIKLKTGAATSKSAFVLRAQVLSSDKPDSDSTAGNGYLNGEDDEAQADLRLR</sequence>
<evidence type="ECO:0000259" key="2">
    <source>
        <dbReference type="SMART" id="SM00637"/>
    </source>
</evidence>
<reference evidence="3 4" key="1">
    <citation type="submission" date="2021-03" db="EMBL/GenBank/DDBJ databases">
        <title>Fibrella sp. HMF5036 genome sequencing and assembly.</title>
        <authorList>
            <person name="Kang H."/>
            <person name="Kim H."/>
            <person name="Bae S."/>
            <person name="Joh K."/>
        </authorList>
    </citation>
    <scope>NUCLEOTIDE SEQUENCE [LARGE SCALE GENOMIC DNA]</scope>
    <source>
        <strain evidence="3 4">HMF5036</strain>
    </source>
</reference>
<dbReference type="SMART" id="SM00710">
    <property type="entry name" value="PbH1"/>
    <property type="match status" value="7"/>
</dbReference>
<feature type="domain" description="CBM2" evidence="2">
    <location>
        <begin position="1010"/>
        <end position="1102"/>
    </location>
</feature>
<dbReference type="Proteomes" id="UP000664795">
    <property type="component" value="Unassembled WGS sequence"/>
</dbReference>
<dbReference type="GO" id="GO:0005975">
    <property type="term" value="P:carbohydrate metabolic process"/>
    <property type="evidence" value="ECO:0007669"/>
    <property type="project" value="InterPro"/>
</dbReference>
<dbReference type="InterPro" id="IPR008979">
    <property type="entry name" value="Galactose-bd-like_sf"/>
</dbReference>
<proteinExistence type="predicted"/>
<name>A0A939G7R9_9BACT</name>
<dbReference type="InterPro" id="IPR012334">
    <property type="entry name" value="Pectin_lyas_fold"/>
</dbReference>
<dbReference type="SUPFAM" id="SSF49785">
    <property type="entry name" value="Galactose-binding domain-like"/>
    <property type="match status" value="1"/>
</dbReference>
<dbReference type="InterPro" id="IPR001434">
    <property type="entry name" value="OmcB-like_DUF11"/>
</dbReference>
<keyword evidence="4" id="KW-1185">Reference proteome</keyword>
<dbReference type="AlphaFoldDB" id="A0A939G7R9"/>
<accession>A0A939G7R9</accession>
<dbReference type="Pfam" id="PF01345">
    <property type="entry name" value="DUF11"/>
    <property type="match status" value="1"/>
</dbReference>
<dbReference type="PANTHER" id="PTHR36453">
    <property type="entry name" value="SECRETED PROTEIN-RELATED"/>
    <property type="match status" value="1"/>
</dbReference>
<dbReference type="SMART" id="SM00637">
    <property type="entry name" value="CBD_II"/>
    <property type="match status" value="1"/>
</dbReference>
<dbReference type="EMBL" id="JAFMYU010000013">
    <property type="protein sequence ID" value="MBO0932570.1"/>
    <property type="molecule type" value="Genomic_DNA"/>
</dbReference>
<protein>
    <submittedName>
        <fullName evidence="3">Right-handed parallel beta-helix repeat-containing protein</fullName>
    </submittedName>
</protein>
<dbReference type="Gene3D" id="2.60.120.260">
    <property type="entry name" value="Galactose-binding domain-like"/>
    <property type="match status" value="1"/>
</dbReference>
<evidence type="ECO:0000313" key="4">
    <source>
        <dbReference type="Proteomes" id="UP000664795"/>
    </source>
</evidence>
<evidence type="ECO:0000313" key="3">
    <source>
        <dbReference type="EMBL" id="MBO0932570.1"/>
    </source>
</evidence>
<gene>
    <name evidence="3" type="ORF">J2I48_16290</name>
</gene>
<dbReference type="InterPro" id="IPR006626">
    <property type="entry name" value="PbH1"/>
</dbReference>
<dbReference type="GO" id="GO:0030246">
    <property type="term" value="F:carbohydrate binding"/>
    <property type="evidence" value="ECO:0007669"/>
    <property type="project" value="InterPro"/>
</dbReference>
<dbReference type="Pfam" id="PF13229">
    <property type="entry name" value="Beta_helix"/>
    <property type="match status" value="2"/>
</dbReference>
<dbReference type="PANTHER" id="PTHR36453:SF1">
    <property type="entry name" value="RIGHT HANDED BETA HELIX DOMAIN-CONTAINING PROTEIN"/>
    <property type="match status" value="1"/>
</dbReference>